<protein>
    <submittedName>
        <fullName evidence="3">Uncharacterized protein</fullName>
    </submittedName>
</protein>
<keyword evidence="2" id="KW-0472">Membrane</keyword>
<name>A0A2J6R3Q2_HYAVF</name>
<feature type="transmembrane region" description="Helical" evidence="2">
    <location>
        <begin position="169"/>
        <end position="190"/>
    </location>
</feature>
<dbReference type="EMBL" id="KZ613957">
    <property type="protein sequence ID" value="PMD33152.1"/>
    <property type="molecule type" value="Genomic_DNA"/>
</dbReference>
<evidence type="ECO:0000256" key="2">
    <source>
        <dbReference type="SAM" id="Phobius"/>
    </source>
</evidence>
<evidence type="ECO:0000256" key="1">
    <source>
        <dbReference type="SAM" id="MobiDB-lite"/>
    </source>
</evidence>
<feature type="compositionally biased region" description="Polar residues" evidence="1">
    <location>
        <begin position="240"/>
        <end position="258"/>
    </location>
</feature>
<reference evidence="3 4" key="1">
    <citation type="submission" date="2016-04" db="EMBL/GenBank/DDBJ databases">
        <title>A degradative enzymes factory behind the ericoid mycorrhizal symbiosis.</title>
        <authorList>
            <consortium name="DOE Joint Genome Institute"/>
            <person name="Martino E."/>
            <person name="Morin E."/>
            <person name="Grelet G."/>
            <person name="Kuo A."/>
            <person name="Kohler A."/>
            <person name="Daghino S."/>
            <person name="Barry K."/>
            <person name="Choi C."/>
            <person name="Cichocki N."/>
            <person name="Clum A."/>
            <person name="Copeland A."/>
            <person name="Hainaut M."/>
            <person name="Haridas S."/>
            <person name="Labutti K."/>
            <person name="Lindquist E."/>
            <person name="Lipzen A."/>
            <person name="Khouja H.-R."/>
            <person name="Murat C."/>
            <person name="Ohm R."/>
            <person name="Olson A."/>
            <person name="Spatafora J."/>
            <person name="Veneault-Fourrey C."/>
            <person name="Henrissat B."/>
            <person name="Grigoriev I."/>
            <person name="Martin F."/>
            <person name="Perotto S."/>
        </authorList>
    </citation>
    <scope>NUCLEOTIDE SEQUENCE [LARGE SCALE GENOMIC DNA]</scope>
    <source>
        <strain evidence="3 4">F</strain>
    </source>
</reference>
<feature type="transmembrane region" description="Helical" evidence="2">
    <location>
        <begin position="408"/>
        <end position="427"/>
    </location>
</feature>
<feature type="transmembrane region" description="Helical" evidence="2">
    <location>
        <begin position="69"/>
        <end position="86"/>
    </location>
</feature>
<feature type="transmembrane region" description="Helical" evidence="2">
    <location>
        <begin position="373"/>
        <end position="396"/>
    </location>
</feature>
<gene>
    <name evidence="3" type="ORF">L207DRAFT_639845</name>
</gene>
<feature type="region of interest" description="Disordered" evidence="1">
    <location>
        <begin position="235"/>
        <end position="258"/>
    </location>
</feature>
<keyword evidence="2" id="KW-1133">Transmembrane helix</keyword>
<evidence type="ECO:0000313" key="4">
    <source>
        <dbReference type="Proteomes" id="UP000235786"/>
    </source>
</evidence>
<proteinExistence type="predicted"/>
<feature type="transmembrane region" description="Helical" evidence="2">
    <location>
        <begin position="263"/>
        <end position="284"/>
    </location>
</feature>
<evidence type="ECO:0000313" key="3">
    <source>
        <dbReference type="EMBL" id="PMD33152.1"/>
    </source>
</evidence>
<keyword evidence="4" id="KW-1185">Reference proteome</keyword>
<keyword evidence="2" id="KW-0812">Transmembrane</keyword>
<dbReference type="Proteomes" id="UP000235786">
    <property type="component" value="Unassembled WGS sequence"/>
</dbReference>
<feature type="transmembrane region" description="Helical" evidence="2">
    <location>
        <begin position="106"/>
        <end position="125"/>
    </location>
</feature>
<dbReference type="AlphaFoldDB" id="A0A2J6R3Q2"/>
<feature type="transmembrane region" description="Helical" evidence="2">
    <location>
        <begin position="336"/>
        <end position="361"/>
    </location>
</feature>
<accession>A0A2J6R3Q2</accession>
<sequence length="438" mass="48524">MPIPLAPGASEFLEFLNKIPSTSGAALPDKASFPPIGLPKELSEAVALQPFLQGPAPIVTTVGQSPTQSIPVTFFCVVLIVLNLIAQPSGHVSDIPYHPGYVRSLPFMSALHAVTNVIGILKIFFRKRSWKTSPQAFRKNWAANFSHSTSSIVIDNASSQGKRLTVVRWLLFVIGIPTPTYMVFSTAGLWTKLITSMFLSSYVSQGLLSALNKAFNPLEELPSVEDATVLDPYTDDTELPSAQTTAVDNSIPSESDQKSQYPSLQACIGYIFMLAHTWLWVVWFREASNASNGRSNLLALVLGECGTCGLFLYQYYTQDRSNTSQWYLMTRTTTDILSWLTAVPTFVTLILTLILLGPAYLKGETWNNLRADVHSMLVLVILVCFNLASFVLFFVFRLKESFMFVRQQFVPLYCAVTITIGLLFLWYSRLLVASGTNP</sequence>
<organism evidence="3 4">
    <name type="scientific">Hyaloscypha variabilis (strain UAMH 11265 / GT02V1 / F)</name>
    <name type="common">Meliniomyces variabilis</name>
    <dbReference type="NCBI Taxonomy" id="1149755"/>
    <lineage>
        <taxon>Eukaryota</taxon>
        <taxon>Fungi</taxon>
        <taxon>Dikarya</taxon>
        <taxon>Ascomycota</taxon>
        <taxon>Pezizomycotina</taxon>
        <taxon>Leotiomycetes</taxon>
        <taxon>Helotiales</taxon>
        <taxon>Hyaloscyphaceae</taxon>
        <taxon>Hyaloscypha</taxon>
        <taxon>Hyaloscypha variabilis</taxon>
    </lineage>
</organism>